<dbReference type="EMBL" id="KL596730">
    <property type="protein sequence ID" value="KER27126.1"/>
    <property type="molecule type" value="Genomic_DNA"/>
</dbReference>
<proteinExistence type="predicted"/>
<gene>
    <name evidence="1" type="ORF">T265_05747</name>
</gene>
<accession>A0A074ZJG2</accession>
<dbReference type="GeneID" id="20319929"/>
<dbReference type="Proteomes" id="UP000054324">
    <property type="component" value="Unassembled WGS sequence"/>
</dbReference>
<name>A0A074ZJG2_OPIVI</name>
<evidence type="ECO:0000313" key="2">
    <source>
        <dbReference type="Proteomes" id="UP000054324"/>
    </source>
</evidence>
<dbReference type="RefSeq" id="XP_009169091.1">
    <property type="nucleotide sequence ID" value="XM_009170827.1"/>
</dbReference>
<evidence type="ECO:0000313" key="1">
    <source>
        <dbReference type="EMBL" id="KER27126.1"/>
    </source>
</evidence>
<reference evidence="1 2" key="1">
    <citation type="submission" date="2013-11" db="EMBL/GenBank/DDBJ databases">
        <title>Opisthorchis viverrini - life in the bile duct.</title>
        <authorList>
            <person name="Young N.D."/>
            <person name="Nagarajan N."/>
            <person name="Lin S.J."/>
            <person name="Korhonen P.K."/>
            <person name="Jex A.R."/>
            <person name="Hall R.S."/>
            <person name="Safavi-Hemami H."/>
            <person name="Kaewkong W."/>
            <person name="Bertrand D."/>
            <person name="Gao S."/>
            <person name="Seet Q."/>
            <person name="Wongkham S."/>
            <person name="Teh B.T."/>
            <person name="Wongkham C."/>
            <person name="Intapan P.M."/>
            <person name="Maleewong W."/>
            <person name="Yang X."/>
            <person name="Hu M."/>
            <person name="Wang Z."/>
            <person name="Hofmann A."/>
            <person name="Sternberg P.W."/>
            <person name="Tan P."/>
            <person name="Wang J."/>
            <person name="Gasser R.B."/>
        </authorList>
    </citation>
    <scope>NUCLEOTIDE SEQUENCE [LARGE SCALE GENOMIC DNA]</scope>
</reference>
<organism evidence="1 2">
    <name type="scientific">Opisthorchis viverrini</name>
    <name type="common">Southeast Asian liver fluke</name>
    <dbReference type="NCBI Taxonomy" id="6198"/>
    <lineage>
        <taxon>Eukaryota</taxon>
        <taxon>Metazoa</taxon>
        <taxon>Spiralia</taxon>
        <taxon>Lophotrochozoa</taxon>
        <taxon>Platyhelminthes</taxon>
        <taxon>Trematoda</taxon>
        <taxon>Digenea</taxon>
        <taxon>Opisthorchiida</taxon>
        <taxon>Opisthorchiata</taxon>
        <taxon>Opisthorchiidae</taxon>
        <taxon>Opisthorchis</taxon>
    </lineage>
</organism>
<keyword evidence="2" id="KW-1185">Reference proteome</keyword>
<protein>
    <submittedName>
        <fullName evidence="1">Uncharacterized protein</fullName>
    </submittedName>
</protein>
<dbReference type="KEGG" id="ovi:T265_05747"/>
<dbReference type="AlphaFoldDB" id="A0A074ZJG2"/>
<dbReference type="CTD" id="20319929"/>
<sequence>MKAPMDAPQSNGPVSAFTHNGSNTFFAESMLAFRLSSTNELNQLWGHVVPKNIRMDDSETSNHKYAICGN</sequence>